<dbReference type="RefSeq" id="XP_024355495.1">
    <property type="nucleotide sequence ID" value="XM_024490092.1"/>
</dbReference>
<sequence length="265" mass="31039">MSTDIKVLQNIIPFDYIYPQNESFDNTVLIGIFRPHFNKRSQDVLQRAFFPLFHSLNIFSVLFLLPHLHQKLQLFFNFEILSTIGSYWDLNTKSLSFKFVKCVMVMHSYKFYAHTNAALTRHRTHASEPNFLDFLKLMKSFKKPDYLQILEFTSKKSSRSAVCDISVWCEKINKFRFSLRQKAVMLEISNSFLLMPIHVNSPSSVILRPFNFIHFILKHTCELRASFLDPRRGAPYKVKMFGNIFAASPINIFDIATEKAAAWYI</sequence>
<reference evidence="2 3" key="1">
    <citation type="journal article" date="2013" name="Nat. Genet.">
        <title>The genome of the hydatid tapeworm Echinococcus granulosus.</title>
        <authorList>
            <person name="Zheng H."/>
            <person name="Zhang W."/>
            <person name="Zhang L."/>
            <person name="Zhang Z."/>
            <person name="Li J."/>
            <person name="Lu G."/>
            <person name="Zhu Y."/>
            <person name="Wang Y."/>
            <person name="Huang Y."/>
            <person name="Liu J."/>
            <person name="Kang H."/>
            <person name="Chen J."/>
            <person name="Wang L."/>
            <person name="Chen A."/>
            <person name="Yu S."/>
            <person name="Gao Z."/>
            <person name="Jin L."/>
            <person name="Gu W."/>
            <person name="Wang Z."/>
            <person name="Zhao L."/>
            <person name="Shi B."/>
            <person name="Wen H."/>
            <person name="Lin R."/>
            <person name="Jones M.K."/>
            <person name="Brejova B."/>
            <person name="Vinar T."/>
            <person name="Zhao G."/>
            <person name="McManus D.P."/>
            <person name="Chen Z."/>
            <person name="Zhou Y."/>
            <person name="Wang S."/>
        </authorList>
    </citation>
    <scope>NUCLEOTIDE SEQUENCE [LARGE SCALE GENOMIC DNA]</scope>
</reference>
<keyword evidence="1" id="KW-1133">Transmembrane helix</keyword>
<protein>
    <submittedName>
        <fullName evidence="2">Uncharacterized protein</fullName>
    </submittedName>
</protein>
<dbReference type="EMBL" id="APAU02000003">
    <property type="protein sequence ID" value="EUB64299.1"/>
    <property type="molecule type" value="Genomic_DNA"/>
</dbReference>
<evidence type="ECO:0000313" key="3">
    <source>
        <dbReference type="Proteomes" id="UP000019149"/>
    </source>
</evidence>
<dbReference type="AlphaFoldDB" id="W6VBS8"/>
<dbReference type="Proteomes" id="UP000019149">
    <property type="component" value="Unassembled WGS sequence"/>
</dbReference>
<evidence type="ECO:0000256" key="1">
    <source>
        <dbReference type="SAM" id="Phobius"/>
    </source>
</evidence>
<keyword evidence="3" id="KW-1185">Reference proteome</keyword>
<organism evidence="2 3">
    <name type="scientific">Echinococcus granulosus</name>
    <name type="common">Hydatid tapeworm</name>
    <dbReference type="NCBI Taxonomy" id="6210"/>
    <lineage>
        <taxon>Eukaryota</taxon>
        <taxon>Metazoa</taxon>
        <taxon>Spiralia</taxon>
        <taxon>Lophotrochozoa</taxon>
        <taxon>Platyhelminthes</taxon>
        <taxon>Cestoda</taxon>
        <taxon>Eucestoda</taxon>
        <taxon>Cyclophyllidea</taxon>
        <taxon>Taeniidae</taxon>
        <taxon>Echinococcus</taxon>
        <taxon>Echinococcus granulosus group</taxon>
    </lineage>
</organism>
<name>W6VBS8_ECHGR</name>
<dbReference type="CTD" id="36336558"/>
<accession>W6VBS8</accession>
<feature type="transmembrane region" description="Helical" evidence="1">
    <location>
        <begin position="48"/>
        <end position="68"/>
    </location>
</feature>
<comment type="caution">
    <text evidence="2">The sequence shown here is derived from an EMBL/GenBank/DDBJ whole genome shotgun (WGS) entry which is preliminary data.</text>
</comment>
<keyword evidence="1" id="KW-0812">Transmembrane</keyword>
<dbReference type="GeneID" id="36336558"/>
<keyword evidence="1" id="KW-0472">Membrane</keyword>
<gene>
    <name evidence="2" type="ORF">EGR_00843</name>
</gene>
<proteinExistence type="predicted"/>
<dbReference type="KEGG" id="egl:EGR_00843"/>
<evidence type="ECO:0000313" key="2">
    <source>
        <dbReference type="EMBL" id="EUB64299.1"/>
    </source>
</evidence>